<dbReference type="PANTHER" id="PTHR42685">
    <property type="entry name" value="GERANYLGERANYL DIPHOSPHATE REDUCTASE"/>
    <property type="match status" value="1"/>
</dbReference>
<evidence type="ECO:0000313" key="3">
    <source>
        <dbReference type="Proteomes" id="UP001652542"/>
    </source>
</evidence>
<name>A0ABT2ZBH2_9RHOB</name>
<evidence type="ECO:0000313" key="2">
    <source>
        <dbReference type="EMBL" id="MCV2868449.1"/>
    </source>
</evidence>
<reference evidence="2 3" key="1">
    <citation type="submission" date="2022-10" db="EMBL/GenBank/DDBJ databases">
        <title>Defluviimonas sp. nov., isolated from ocean surface water.</title>
        <authorList>
            <person name="He W."/>
            <person name="Wang L."/>
            <person name="Zhang D.-F."/>
        </authorList>
    </citation>
    <scope>NUCLEOTIDE SEQUENCE [LARGE SCALE GENOMIC DNA]</scope>
    <source>
        <strain evidence="2 3">WL0002</strain>
    </source>
</reference>
<comment type="caution">
    <text evidence="2">The sequence shown here is derived from an EMBL/GenBank/DDBJ whole genome shotgun (WGS) entry which is preliminary data.</text>
</comment>
<dbReference type="Pfam" id="PF01494">
    <property type="entry name" value="FAD_binding_3"/>
    <property type="match status" value="1"/>
</dbReference>
<dbReference type="RefSeq" id="WP_263734060.1">
    <property type="nucleotide sequence ID" value="NZ_JAOWKY010000001.1"/>
</dbReference>
<sequence length="385" mass="41031">MTTKQNTTHYDAIIVGARCAGAATALLLARQGAKVLVVDHDQPGTDTMSTHALMRGAVFQLKKWGLLDTIIKAGTPAIRRTSFLYEDQVFDVDIKAEHGVDALYAPRRSLLDATIANAAIRAGAEFRYGTGCSGLVFDDDRRVRGVTLRAASRANEFVGADLVIGADGRRSAIARHVGAGINRQAHNSIACVYSYMSGLPNRGYRWHFAPGAAGGIIPTNDGLACVFVAVAPAVLARSRATGSAAQETLIQRHLPVLAQEIAGAVPVERPVTFPGALGYFRQSVGPGWALVGDAGYFRDPLTAHGITDALRDAELLAGAIMRGRLGEYPVLRDTMSSDFFGITDQIASLEWSMEAIQGHHRRLNKAMKANQDGIAELGASLQLAA</sequence>
<dbReference type="SUPFAM" id="SSF51905">
    <property type="entry name" value="FAD/NAD(P)-binding domain"/>
    <property type="match status" value="1"/>
</dbReference>
<feature type="domain" description="FAD-binding" evidence="1">
    <location>
        <begin position="10"/>
        <end position="318"/>
    </location>
</feature>
<dbReference type="PANTHER" id="PTHR42685:SF22">
    <property type="entry name" value="CONDITIONED MEDIUM FACTOR RECEPTOR 1"/>
    <property type="match status" value="1"/>
</dbReference>
<organism evidence="2 3">
    <name type="scientific">Albidovulum marisflavi</name>
    <dbReference type="NCBI Taxonomy" id="2984159"/>
    <lineage>
        <taxon>Bacteria</taxon>
        <taxon>Pseudomonadati</taxon>
        <taxon>Pseudomonadota</taxon>
        <taxon>Alphaproteobacteria</taxon>
        <taxon>Rhodobacterales</taxon>
        <taxon>Paracoccaceae</taxon>
        <taxon>Albidovulum</taxon>
    </lineage>
</organism>
<dbReference type="PRINTS" id="PR00420">
    <property type="entry name" value="RNGMNOXGNASE"/>
</dbReference>
<dbReference type="EMBL" id="JAOWKY010000001">
    <property type="protein sequence ID" value="MCV2868449.1"/>
    <property type="molecule type" value="Genomic_DNA"/>
</dbReference>
<proteinExistence type="predicted"/>
<protein>
    <submittedName>
        <fullName evidence="2">NAD(P)/FAD-dependent oxidoreductase</fullName>
    </submittedName>
</protein>
<dbReference type="Proteomes" id="UP001652542">
    <property type="component" value="Unassembled WGS sequence"/>
</dbReference>
<accession>A0ABT2ZBH2</accession>
<dbReference type="InterPro" id="IPR002938">
    <property type="entry name" value="FAD-bd"/>
</dbReference>
<keyword evidence="3" id="KW-1185">Reference proteome</keyword>
<gene>
    <name evidence="2" type="ORF">OEW28_07385</name>
</gene>
<evidence type="ECO:0000259" key="1">
    <source>
        <dbReference type="Pfam" id="PF01494"/>
    </source>
</evidence>
<dbReference type="Gene3D" id="3.50.50.60">
    <property type="entry name" value="FAD/NAD(P)-binding domain"/>
    <property type="match status" value="1"/>
</dbReference>
<dbReference type="InterPro" id="IPR036188">
    <property type="entry name" value="FAD/NAD-bd_sf"/>
</dbReference>
<dbReference type="InterPro" id="IPR050407">
    <property type="entry name" value="Geranylgeranyl_reductase"/>
</dbReference>